<reference evidence="2 3" key="1">
    <citation type="journal article" date="2014" name="Nature">
        <title>An environmental bacterial taxon with a large and distinct metabolic repertoire.</title>
        <authorList>
            <person name="Wilson M.C."/>
            <person name="Mori T."/>
            <person name="Ruckert C."/>
            <person name="Uria A.R."/>
            <person name="Helf M.J."/>
            <person name="Takada K."/>
            <person name="Gernert C."/>
            <person name="Steffens U.A."/>
            <person name="Heycke N."/>
            <person name="Schmitt S."/>
            <person name="Rinke C."/>
            <person name="Helfrich E.J."/>
            <person name="Brachmann A.O."/>
            <person name="Gurgui C."/>
            <person name="Wakimoto T."/>
            <person name="Kracht M."/>
            <person name="Crusemann M."/>
            <person name="Hentschel U."/>
            <person name="Abe I."/>
            <person name="Matsunaga S."/>
            <person name="Kalinowski J."/>
            <person name="Takeyama H."/>
            <person name="Piel J."/>
        </authorList>
    </citation>
    <scope>NUCLEOTIDE SEQUENCE [LARGE SCALE GENOMIC DNA]</scope>
    <source>
        <strain evidence="3">TSY2</strain>
    </source>
</reference>
<dbReference type="PATRIC" id="fig|1429439.4.peg.4098"/>
<organism evidence="2 3">
    <name type="scientific">Candidatus Entotheonella gemina</name>
    <dbReference type="NCBI Taxonomy" id="1429439"/>
    <lineage>
        <taxon>Bacteria</taxon>
        <taxon>Pseudomonadati</taxon>
        <taxon>Nitrospinota/Tectimicrobiota group</taxon>
        <taxon>Candidatus Tectimicrobiota</taxon>
        <taxon>Candidatus Entotheonellia</taxon>
        <taxon>Candidatus Entotheonellales</taxon>
        <taxon>Candidatus Entotheonellaceae</taxon>
        <taxon>Candidatus Entotheonella</taxon>
    </lineage>
</organism>
<comment type="caution">
    <text evidence="2">The sequence shown here is derived from an EMBL/GenBank/DDBJ whole genome shotgun (WGS) entry which is preliminary data.</text>
</comment>
<name>W4M4F2_9BACT</name>
<gene>
    <name evidence="2" type="ORF">ETSY2_24140</name>
</gene>
<feature type="region of interest" description="Disordered" evidence="1">
    <location>
        <begin position="29"/>
        <end position="50"/>
    </location>
</feature>
<keyword evidence="3" id="KW-1185">Reference proteome</keyword>
<dbReference type="HOGENOM" id="CLU_1033209_0_0_7"/>
<proteinExistence type="predicted"/>
<dbReference type="EMBL" id="AZHX01001007">
    <property type="protein sequence ID" value="ETX05234.1"/>
    <property type="molecule type" value="Genomic_DNA"/>
</dbReference>
<accession>W4M4F2</accession>
<dbReference type="AlphaFoldDB" id="W4M4F2"/>
<feature type="region of interest" description="Disordered" evidence="1">
    <location>
        <begin position="247"/>
        <end position="269"/>
    </location>
</feature>
<sequence>MTLLPFILLVAGVGTVSIMLDRRLRAKSQADTTPAEERDEPAATKGSNDLGHLWATPVHWYNSLVNKQPEDFPQRFREWVVNASDDSAVTDWLKGLSDEGLKAYTKHLSRFCTDMGFELVWLVDKQLEKRDAQLAQTAKRIVLHYCQACQQAASCQEHLEAHKQLLSFEQNPGGRKNRTFGEKLLAKLVDADLVTTLPAEFIGASPTERQQLIAEAINEASSKDQATFSRLVREVLYDGYNGMASTEATASPGASAADAASGTEAARSA</sequence>
<dbReference type="Proteomes" id="UP000019140">
    <property type="component" value="Unassembled WGS sequence"/>
</dbReference>
<evidence type="ECO:0000256" key="1">
    <source>
        <dbReference type="SAM" id="MobiDB-lite"/>
    </source>
</evidence>
<protein>
    <submittedName>
        <fullName evidence="2">Uncharacterized protein</fullName>
    </submittedName>
</protein>
<evidence type="ECO:0000313" key="2">
    <source>
        <dbReference type="EMBL" id="ETX05234.1"/>
    </source>
</evidence>
<evidence type="ECO:0000313" key="3">
    <source>
        <dbReference type="Proteomes" id="UP000019140"/>
    </source>
</evidence>